<evidence type="ECO:0000313" key="6">
    <source>
        <dbReference type="Proteomes" id="UP001642409"/>
    </source>
</evidence>
<sequence>MKQRSLQPQIQNLYALQQATQFIDQILAQQPDDFVNIQDYPVLQSTTLKLHEILNEVDQGEPEAKSADLTNVKLIAQLIDQVMNERINFDYSRAEIFNRPVSLQVAPNYYNLVHFPMCFSFIKLRLYMNQLQQRDIQVSEFQYKNLILNVQPGNYGSIMEQKFDFDTVQSDFARKAVKMLKTKPKPYKNLDEVVADLLLITCNCCFFNAQDVNGMCKQGHALKDSIIEAFQKQFKVEVPEWINSCCDIQNLKIMMEKHKEIKNEWREEEESE</sequence>
<keyword evidence="1 2" id="KW-0103">Bromodomain</keyword>
<dbReference type="EMBL" id="CATOUU010000793">
    <property type="protein sequence ID" value="CAI9949125.1"/>
    <property type="molecule type" value="Genomic_DNA"/>
</dbReference>
<accession>A0AA86PZ62</accession>
<proteinExistence type="predicted"/>
<evidence type="ECO:0000259" key="3">
    <source>
        <dbReference type="PROSITE" id="PS50014"/>
    </source>
</evidence>
<name>A0AA86PZ62_9EUKA</name>
<comment type="caution">
    <text evidence="4">The sequence shown here is derived from an EMBL/GenBank/DDBJ whole genome shotgun (WGS) entry which is preliminary data.</text>
</comment>
<dbReference type="EMBL" id="CAXDID020000164">
    <property type="protein sequence ID" value="CAL6045567.1"/>
    <property type="molecule type" value="Genomic_DNA"/>
</dbReference>
<evidence type="ECO:0000256" key="1">
    <source>
        <dbReference type="ARBA" id="ARBA00023117"/>
    </source>
</evidence>
<evidence type="ECO:0000313" key="5">
    <source>
        <dbReference type="EMBL" id="CAL6045567.1"/>
    </source>
</evidence>
<protein>
    <recommendedName>
        <fullName evidence="3">Bromo domain-containing protein</fullName>
    </recommendedName>
</protein>
<gene>
    <name evidence="4" type="ORF">HINF_LOCUS36770</name>
    <name evidence="5" type="ORF">HINF_LOCUS41155</name>
</gene>
<dbReference type="Gene3D" id="1.20.920.10">
    <property type="entry name" value="Bromodomain-like"/>
    <property type="match status" value="2"/>
</dbReference>
<dbReference type="AlphaFoldDB" id="A0AA86PZ62"/>
<reference evidence="5 6" key="2">
    <citation type="submission" date="2024-07" db="EMBL/GenBank/DDBJ databases">
        <authorList>
            <person name="Akdeniz Z."/>
        </authorList>
    </citation>
    <scope>NUCLEOTIDE SEQUENCE [LARGE SCALE GENOMIC DNA]</scope>
</reference>
<dbReference type="InterPro" id="IPR036427">
    <property type="entry name" value="Bromodomain-like_sf"/>
</dbReference>
<dbReference type="PROSITE" id="PS50014">
    <property type="entry name" value="BROMODOMAIN_2"/>
    <property type="match status" value="1"/>
</dbReference>
<evidence type="ECO:0000313" key="4">
    <source>
        <dbReference type="EMBL" id="CAI9949125.1"/>
    </source>
</evidence>
<organism evidence="4">
    <name type="scientific">Hexamita inflata</name>
    <dbReference type="NCBI Taxonomy" id="28002"/>
    <lineage>
        <taxon>Eukaryota</taxon>
        <taxon>Metamonada</taxon>
        <taxon>Diplomonadida</taxon>
        <taxon>Hexamitidae</taxon>
        <taxon>Hexamitinae</taxon>
        <taxon>Hexamita</taxon>
    </lineage>
</organism>
<reference evidence="4" key="1">
    <citation type="submission" date="2023-06" db="EMBL/GenBank/DDBJ databases">
        <authorList>
            <person name="Kurt Z."/>
        </authorList>
    </citation>
    <scope>NUCLEOTIDE SEQUENCE</scope>
</reference>
<dbReference type="InterPro" id="IPR001487">
    <property type="entry name" value="Bromodomain"/>
</dbReference>
<dbReference type="Proteomes" id="UP001642409">
    <property type="component" value="Unassembled WGS sequence"/>
</dbReference>
<feature type="domain" description="Bromo" evidence="3">
    <location>
        <begin position="89"/>
        <end position="215"/>
    </location>
</feature>
<dbReference type="Pfam" id="PF00439">
    <property type="entry name" value="Bromodomain"/>
    <property type="match status" value="1"/>
</dbReference>
<evidence type="ECO:0000256" key="2">
    <source>
        <dbReference type="PROSITE-ProRule" id="PRU00035"/>
    </source>
</evidence>
<dbReference type="SUPFAM" id="SSF47370">
    <property type="entry name" value="Bromodomain"/>
    <property type="match status" value="1"/>
</dbReference>
<keyword evidence="6" id="KW-1185">Reference proteome</keyword>